<name>A0A2U7UB44_9VIRU</name>
<dbReference type="KEGG" id="vg:36842359"/>
<gene>
    <name evidence="1" type="ORF">pneo_cds_39</name>
</gene>
<reference evidence="1" key="1">
    <citation type="journal article" date="2018" name="Nat. Commun.">
        <title>Diversity and evolution of the emerging Pandoraviridae family.</title>
        <authorList>
            <person name="Legendre M."/>
            <person name="Fabre E."/>
            <person name="Poirot O."/>
            <person name="Jeudy S."/>
            <person name="Lartigue A."/>
            <person name="Alempic J.M."/>
            <person name="Beucher L."/>
            <person name="Philippe N."/>
            <person name="Bertaux L."/>
            <person name="Christo-Foroux E."/>
            <person name="Labadie K."/>
            <person name="Coute Y."/>
            <person name="Abergel C."/>
            <person name="Claverie J.M."/>
        </authorList>
    </citation>
    <scope>NUCLEOTIDE SEQUENCE [LARGE SCALE GENOMIC DNA]</scope>
    <source>
        <strain evidence="1">Neocaledonia</strain>
    </source>
</reference>
<protein>
    <submittedName>
        <fullName evidence="1">Uncharacterized protein</fullName>
    </submittedName>
</protein>
<proteinExistence type="predicted"/>
<accession>A0A2U7UB44</accession>
<evidence type="ECO:0000313" key="1">
    <source>
        <dbReference type="EMBL" id="AVK75646.1"/>
    </source>
</evidence>
<dbReference type="RefSeq" id="YP_009481649.1">
    <property type="nucleotide sequence ID" value="NC_037666.1"/>
</dbReference>
<dbReference type="GeneID" id="36842359"/>
<sequence length="496" mass="53580">MDWHPVRVSARAKRRMEQVRPDIATAVGLCAQGDNALSERQRQRLNDIAVRLGVAPSPDGGTCGALAAALGDEWDVASESADVFAAEEARIAAGRNPLRTSLALEPQLGWTDLPPEMRAEVARVLTDVDPRAAVALYASDPENARAFDAAAGHPIWVLDEYGQMVEDRIPLADYARAAAAFGVTNPTDLFLAGALCTLQAFANWYIANAPGGTFPRARNVAEHLEAANAPAFEGGVDFAPVLSRGIDSNQLEQMDVSVLGNAVRGTTAQRQPLSLGRLRTLVGGPLGDNLSDVARQWYRFIAAPPAVAINAMTPLAVRASVLLGGRAPRPFGISRVAPMRDMALLLGDWSEANLPGDFVRLRRVLDVQHNTVGPDRIARWLGIEKDDDLRAVLADWIWSTQWDARADALKTLRDAIDDWAVQEAIMDDIKEAIAPYRRTVGACAAVTSRYPQLIPSFSRLFSGSRIALEPGYGGMVTVFLDLDSDALDQLLGEEGY</sequence>
<dbReference type="Proteomes" id="UP000249287">
    <property type="component" value="Segment"/>
</dbReference>
<organism evidence="1">
    <name type="scientific">Pandoravirus neocaledonia</name>
    <dbReference type="NCBI Taxonomy" id="2107708"/>
    <lineage>
        <taxon>Viruses</taxon>
        <taxon>Pandoravirus</taxon>
    </lineage>
</organism>
<dbReference type="EMBL" id="MG011690">
    <property type="protein sequence ID" value="AVK75646.1"/>
    <property type="molecule type" value="Genomic_DNA"/>
</dbReference>